<evidence type="ECO:0000256" key="7">
    <source>
        <dbReference type="ARBA" id="ARBA00031303"/>
    </source>
</evidence>
<organism evidence="12">
    <name type="scientific">Hymenolepis diminuta</name>
    <name type="common">Rat tapeworm</name>
    <dbReference type="NCBI Taxonomy" id="6216"/>
    <lineage>
        <taxon>Eukaryota</taxon>
        <taxon>Metazoa</taxon>
        <taxon>Spiralia</taxon>
        <taxon>Lophotrochozoa</taxon>
        <taxon>Platyhelminthes</taxon>
        <taxon>Cestoda</taxon>
        <taxon>Eucestoda</taxon>
        <taxon>Cyclophyllidea</taxon>
        <taxon>Hymenolepididae</taxon>
        <taxon>Hymenolepis</taxon>
    </lineage>
</organism>
<proteinExistence type="inferred from homology"/>
<accession>A0A0R3SUU4</accession>
<gene>
    <name evidence="10" type="ORF">HDID_LOCUS9292</name>
</gene>
<dbReference type="GO" id="GO:0005829">
    <property type="term" value="C:cytosol"/>
    <property type="evidence" value="ECO:0007669"/>
    <property type="project" value="TreeGrafter"/>
</dbReference>
<dbReference type="PANTHER" id="PTHR10539">
    <property type="entry name" value="26S PROTEASOME NON-ATPASE REGULATORY SUBUNIT 13"/>
    <property type="match status" value="1"/>
</dbReference>
<dbReference type="AlphaFoldDB" id="A0A0R3SUU4"/>
<dbReference type="STRING" id="6216.A0A0R3SUU4"/>
<dbReference type="GO" id="GO:0005198">
    <property type="term" value="F:structural molecule activity"/>
    <property type="evidence" value="ECO:0007669"/>
    <property type="project" value="TreeGrafter"/>
</dbReference>
<comment type="function">
    <text evidence="1">Component of the 26S proteasome, a multiprotein complex involved in the ATP-dependent degradation of ubiquitinated proteins. This complex plays a key role in the maintenance of protein homeostasis by removing misfolded or damaged proteins, which could impair cellular functions, and by removing proteins whose functions are no longer required. Therefore, the proteasome participates in numerous cellular processes, including cell cycle progression, apoptosis, or DNA damage repair.</text>
</comment>
<dbReference type="InterPro" id="IPR040798">
    <property type="entry name" value="Rpn9_C"/>
</dbReference>
<protein>
    <recommendedName>
        <fullName evidence="4">26S proteasome non-ATPase regulatory subunit 13</fullName>
    </recommendedName>
    <alternativeName>
        <fullName evidence="6">26S proteasome regulatory subunit RPN9</fullName>
    </alternativeName>
    <alternativeName>
        <fullName evidence="8">26S proteasome regulatory subunit S11</fullName>
    </alternativeName>
    <alternativeName>
        <fullName evidence="7">26S proteasome regulatory subunit p40.5</fullName>
    </alternativeName>
</protein>
<dbReference type="SMART" id="SM00088">
    <property type="entry name" value="PINT"/>
    <property type="match status" value="1"/>
</dbReference>
<dbReference type="GO" id="GO:0005634">
    <property type="term" value="C:nucleus"/>
    <property type="evidence" value="ECO:0007669"/>
    <property type="project" value="TreeGrafter"/>
</dbReference>
<evidence type="ECO:0000256" key="5">
    <source>
        <dbReference type="ARBA" id="ARBA00022942"/>
    </source>
</evidence>
<evidence type="ECO:0000256" key="2">
    <source>
        <dbReference type="ARBA" id="ARBA00006207"/>
    </source>
</evidence>
<reference evidence="12" key="1">
    <citation type="submission" date="2017-02" db="UniProtKB">
        <authorList>
            <consortium name="WormBaseParasite"/>
        </authorList>
    </citation>
    <scope>IDENTIFICATION</scope>
</reference>
<dbReference type="Pfam" id="PF18261">
    <property type="entry name" value="Rpn9_C"/>
    <property type="match status" value="1"/>
</dbReference>
<dbReference type="Pfam" id="PF01399">
    <property type="entry name" value="PCI"/>
    <property type="match status" value="1"/>
</dbReference>
<dbReference type="InterPro" id="IPR036390">
    <property type="entry name" value="WH_DNA-bd_sf"/>
</dbReference>
<dbReference type="OrthoDB" id="1093at2759"/>
<dbReference type="WBParaSite" id="HDID_0000929401-mRNA-1">
    <property type="protein sequence ID" value="HDID_0000929401-mRNA-1"/>
    <property type="gene ID" value="HDID_0000929401"/>
</dbReference>
<comment type="subunit">
    <text evidence="3">Component of the 19S proteasome regulatory particle complex. The 26S proteasome consists of a 20S core particle (CP) and two 19S regulatory subunits (RP). The regulatory particle is made of a lid composed of 9 subunits including PSMD13, a base containing 6 ATPases and few additional components.</text>
</comment>
<evidence type="ECO:0000256" key="1">
    <source>
        <dbReference type="ARBA" id="ARBA00002362"/>
    </source>
</evidence>
<dbReference type="PANTHER" id="PTHR10539:SF0">
    <property type="entry name" value="26S PROTEASOME NON-ATPASE REGULATORY SUBUNIT 13"/>
    <property type="match status" value="1"/>
</dbReference>
<evidence type="ECO:0000256" key="3">
    <source>
        <dbReference type="ARBA" id="ARBA00011441"/>
    </source>
</evidence>
<evidence type="ECO:0000313" key="11">
    <source>
        <dbReference type="Proteomes" id="UP000274504"/>
    </source>
</evidence>
<dbReference type="Pfam" id="PF22037">
    <property type="entry name" value="PSD13_N"/>
    <property type="match status" value="1"/>
</dbReference>
<feature type="domain" description="PCI" evidence="9">
    <location>
        <begin position="168"/>
        <end position="339"/>
    </location>
</feature>
<dbReference type="InterPro" id="IPR000717">
    <property type="entry name" value="PCI_dom"/>
</dbReference>
<evidence type="ECO:0000313" key="12">
    <source>
        <dbReference type="WBParaSite" id="HDID_0000929401-mRNA-1"/>
    </source>
</evidence>
<evidence type="ECO:0000259" key="9">
    <source>
        <dbReference type="PROSITE" id="PS50250"/>
    </source>
</evidence>
<evidence type="ECO:0000256" key="4">
    <source>
        <dbReference type="ARBA" id="ARBA00015732"/>
    </source>
</evidence>
<dbReference type="PROSITE" id="PS50250">
    <property type="entry name" value="PCI"/>
    <property type="match status" value="1"/>
</dbReference>
<dbReference type="SUPFAM" id="SSF46785">
    <property type="entry name" value="Winged helix' DNA-binding domain"/>
    <property type="match status" value="1"/>
</dbReference>
<dbReference type="InterPro" id="IPR035298">
    <property type="entry name" value="PSMD13"/>
</dbReference>
<evidence type="ECO:0000256" key="6">
    <source>
        <dbReference type="ARBA" id="ARBA00029749"/>
    </source>
</evidence>
<dbReference type="GO" id="GO:0006511">
    <property type="term" value="P:ubiquitin-dependent protein catabolic process"/>
    <property type="evidence" value="ECO:0007669"/>
    <property type="project" value="TreeGrafter"/>
</dbReference>
<sequence length="377" mass="43067">MDYLDDRIKNCRSFKDDWTQMRDLYSRKLWHQFTLLLQECLNKPGFTSSLDLQEFDQKFLNSIKTRINPLSLAEILVPVSNEMVAKDPEATIKYIEDNRNKYMEMNDEALILVQATIGMIKLIILHDMPGARDIIESTGEILSKIDGVTSVHSRYYRMSSQYYKLMGQHAEYYHEALRFLGCTNISELTETEKQDWAFSIGLAALLGQGVYNFGELISHEVLESLRSKPDAAWLVDLLHAFNRGDLDCIVQLKPKWSAVNDLAAAAGLLQEKALLLALMEMFFRRPSNQRTVSFADIVAATKLPLDKVEALVMRALSLNLMKGRIDEVNQTVTLTWLQPRVLDIDQISNMAQRLTEWQKSVASVRDLVSVDAKKLLV</sequence>
<comment type="similarity">
    <text evidence="2">Belongs to the proteasome subunit S11 family.</text>
</comment>
<dbReference type="EMBL" id="UYSG01011254">
    <property type="protein sequence ID" value="VDL61610.1"/>
    <property type="molecule type" value="Genomic_DNA"/>
</dbReference>
<dbReference type="Proteomes" id="UP000274504">
    <property type="component" value="Unassembled WGS sequence"/>
</dbReference>
<name>A0A0R3SUU4_HYMDI</name>
<reference evidence="10 11" key="2">
    <citation type="submission" date="2018-11" db="EMBL/GenBank/DDBJ databases">
        <authorList>
            <consortium name="Pathogen Informatics"/>
        </authorList>
    </citation>
    <scope>NUCLEOTIDE SEQUENCE [LARGE SCALE GENOMIC DNA]</scope>
</reference>
<dbReference type="InterPro" id="IPR054179">
    <property type="entry name" value="PSD13_N"/>
</dbReference>
<keyword evidence="5" id="KW-0647">Proteasome</keyword>
<evidence type="ECO:0000313" key="10">
    <source>
        <dbReference type="EMBL" id="VDL61610.1"/>
    </source>
</evidence>
<evidence type="ECO:0000256" key="8">
    <source>
        <dbReference type="ARBA" id="ARBA00032323"/>
    </source>
</evidence>
<dbReference type="GO" id="GO:0008541">
    <property type="term" value="C:proteasome regulatory particle, lid subcomplex"/>
    <property type="evidence" value="ECO:0007669"/>
    <property type="project" value="TreeGrafter"/>
</dbReference>